<feature type="transmembrane region" description="Helical" evidence="1">
    <location>
        <begin position="96"/>
        <end position="120"/>
    </location>
</feature>
<name>A0A2W7NHU8_9BACT</name>
<feature type="transmembrane region" description="Helical" evidence="1">
    <location>
        <begin position="66"/>
        <end position="84"/>
    </location>
</feature>
<keyword evidence="1" id="KW-0812">Transmembrane</keyword>
<evidence type="ECO:0000256" key="1">
    <source>
        <dbReference type="SAM" id="Phobius"/>
    </source>
</evidence>
<comment type="caution">
    <text evidence="2">The sequence shown here is derived from an EMBL/GenBank/DDBJ whole genome shotgun (WGS) entry which is preliminary data.</text>
</comment>
<organism evidence="2 3">
    <name type="scientific">Breznakibacter xylanolyticus</name>
    <dbReference type="NCBI Taxonomy" id="990"/>
    <lineage>
        <taxon>Bacteria</taxon>
        <taxon>Pseudomonadati</taxon>
        <taxon>Bacteroidota</taxon>
        <taxon>Bacteroidia</taxon>
        <taxon>Marinilabiliales</taxon>
        <taxon>Marinilabiliaceae</taxon>
        <taxon>Breznakibacter</taxon>
    </lineage>
</organism>
<proteinExistence type="predicted"/>
<reference evidence="2 3" key="1">
    <citation type="submission" date="2018-06" db="EMBL/GenBank/DDBJ databases">
        <title>Genomic Encyclopedia of Archaeal and Bacterial Type Strains, Phase II (KMG-II): from individual species to whole genera.</title>
        <authorList>
            <person name="Goeker M."/>
        </authorList>
    </citation>
    <scope>NUCLEOTIDE SEQUENCE [LARGE SCALE GENOMIC DNA]</scope>
    <source>
        <strain evidence="2 3">DSM 6779</strain>
    </source>
</reference>
<feature type="transmembrane region" description="Helical" evidence="1">
    <location>
        <begin position="9"/>
        <end position="27"/>
    </location>
</feature>
<dbReference type="EMBL" id="QKZK01000003">
    <property type="protein sequence ID" value="PZX20005.1"/>
    <property type="molecule type" value="Genomic_DNA"/>
</dbReference>
<feature type="transmembrane region" description="Helical" evidence="1">
    <location>
        <begin position="33"/>
        <end position="54"/>
    </location>
</feature>
<keyword evidence="1" id="KW-1133">Transmembrane helix</keyword>
<sequence length="228" mass="25713">MIFNHMKKYIIALIGAICLCLLSFLFFDKSIGLIFIVIAIGVVSGVLSKLFTGYVIPNQFVFHSRFIIYGIGSGLMIGMLLFLVRSLELNLFSLHALMLNLVVSIPIGVIITGSFLYLGFRTLKKRTMNIDEDQDSISDQATYTDSSCKTFKGRLVLAKCKLMFFEMPTGDCIFEYGLDELNPEIKRSGFLNIPKGFNIGDELAKLNVAFPYYWIDLIKNNKHFTSLP</sequence>
<dbReference type="Proteomes" id="UP000249239">
    <property type="component" value="Unassembled WGS sequence"/>
</dbReference>
<keyword evidence="1" id="KW-0472">Membrane</keyword>
<gene>
    <name evidence="2" type="ORF">LX69_00455</name>
</gene>
<evidence type="ECO:0000313" key="2">
    <source>
        <dbReference type="EMBL" id="PZX20005.1"/>
    </source>
</evidence>
<accession>A0A2W7NHU8</accession>
<dbReference type="AlphaFoldDB" id="A0A2W7NHU8"/>
<evidence type="ECO:0000313" key="3">
    <source>
        <dbReference type="Proteomes" id="UP000249239"/>
    </source>
</evidence>
<protein>
    <submittedName>
        <fullName evidence="2">Uncharacterized protein</fullName>
    </submittedName>
</protein>
<keyword evidence="3" id="KW-1185">Reference proteome</keyword>